<dbReference type="EMBL" id="JALLAZ020001709">
    <property type="protein sequence ID" value="KAL3767294.1"/>
    <property type="molecule type" value="Genomic_DNA"/>
</dbReference>
<protein>
    <submittedName>
        <fullName evidence="2">Uncharacterized protein</fullName>
    </submittedName>
</protein>
<proteinExistence type="predicted"/>
<reference evidence="2 3" key="1">
    <citation type="submission" date="2024-10" db="EMBL/GenBank/DDBJ databases">
        <title>Updated reference genomes for cyclostephanoid diatoms.</title>
        <authorList>
            <person name="Roberts W.R."/>
            <person name="Alverson A.J."/>
        </authorList>
    </citation>
    <scope>NUCLEOTIDE SEQUENCE [LARGE SCALE GENOMIC DNA]</scope>
    <source>
        <strain evidence="2 3">AJA276-08</strain>
    </source>
</reference>
<comment type="caution">
    <text evidence="2">The sequence shown here is derived from an EMBL/GenBank/DDBJ whole genome shotgun (WGS) entry which is preliminary data.</text>
</comment>
<keyword evidence="3" id="KW-1185">Reference proteome</keyword>
<dbReference type="Gene3D" id="3.40.50.150">
    <property type="entry name" value="Vaccinia Virus protein VP39"/>
    <property type="match status" value="1"/>
</dbReference>
<dbReference type="Proteomes" id="UP001530315">
    <property type="component" value="Unassembled WGS sequence"/>
</dbReference>
<feature type="compositionally biased region" description="Basic and acidic residues" evidence="1">
    <location>
        <begin position="1"/>
        <end position="25"/>
    </location>
</feature>
<feature type="region of interest" description="Disordered" evidence="1">
    <location>
        <begin position="1"/>
        <end position="33"/>
    </location>
</feature>
<organism evidence="2 3">
    <name type="scientific">Stephanodiscus triporus</name>
    <dbReference type="NCBI Taxonomy" id="2934178"/>
    <lineage>
        <taxon>Eukaryota</taxon>
        <taxon>Sar</taxon>
        <taxon>Stramenopiles</taxon>
        <taxon>Ochrophyta</taxon>
        <taxon>Bacillariophyta</taxon>
        <taxon>Coscinodiscophyceae</taxon>
        <taxon>Thalassiosirophycidae</taxon>
        <taxon>Stephanodiscales</taxon>
        <taxon>Stephanodiscaceae</taxon>
        <taxon>Stephanodiscus</taxon>
    </lineage>
</organism>
<dbReference type="InterPro" id="IPR029063">
    <property type="entry name" value="SAM-dependent_MTases_sf"/>
</dbReference>
<evidence type="ECO:0000313" key="3">
    <source>
        <dbReference type="Proteomes" id="UP001530315"/>
    </source>
</evidence>
<name>A0ABD3MVM9_9STRA</name>
<dbReference type="AlphaFoldDB" id="A0ABD3MVM9"/>
<evidence type="ECO:0000313" key="2">
    <source>
        <dbReference type="EMBL" id="KAL3767294.1"/>
    </source>
</evidence>
<sequence>MDDDVARFAVDHRERRRREEEDRTRSSAPTTTLSTTTTAVLPNDAKDGISIGGMMPEEITTRARRRRKTRATQFVAKTVESFKLADLYWLESRVISYYGRRRSRAENGTDIMSSSDWSWNVSQLAFHRPTASHLLCWYYNHVNGSRRDNGIAPDDTDYFIDGTPGESSTVEKVILPFRPGRSQYAARILAMGQSPRQLLDDIIVEGDSTFGMTTSWTLEYDTFEPLRDNEIHPGPSFSRTMLLCAASRAIPGEPSLTSFDNHSREGRCASYVIIETSERLYLAQKLSHEEEGDALHERKVPLSRGFGSTHAVAGRFRSTWARRPFQYSGAIDLDAALVIVDLLMDSLRGRIESKATIRILDPTCGSGTFLALALMAWGDEESNANLEVTGIDSNPKCSRGTIQNLKHLFPHCTEENSPLGLLGDDDVRRWTLMITNSDPPRSTGPSSRATIYADDSCRLQSFVTGEKFDCAVANLPWNRNTFEFQGRSDDKFANDGILWATAAALRPGSPLVVVSGGHRDEKGGGGQTEEGGPEISFNARERLVGMGFVVLGEASIPPRGFQLPPASGKKRNSPGLLAKNGKVQRNSDCWITVAIAPKEISQP</sequence>
<accession>A0ABD3MVM9</accession>
<gene>
    <name evidence="2" type="ORF">ACHAW5_001699</name>
</gene>
<dbReference type="SUPFAM" id="SSF53335">
    <property type="entry name" value="S-adenosyl-L-methionine-dependent methyltransferases"/>
    <property type="match status" value="1"/>
</dbReference>
<evidence type="ECO:0000256" key="1">
    <source>
        <dbReference type="SAM" id="MobiDB-lite"/>
    </source>
</evidence>
<feature type="region of interest" description="Disordered" evidence="1">
    <location>
        <begin position="560"/>
        <end position="579"/>
    </location>
</feature>